<dbReference type="GO" id="GO:0005096">
    <property type="term" value="F:GTPase activator activity"/>
    <property type="evidence" value="ECO:0007669"/>
    <property type="project" value="TreeGrafter"/>
</dbReference>
<dbReference type="PANTHER" id="PTHR12991:SF10">
    <property type="entry name" value="GATOR COMPLEX PROTEIN NPRL2"/>
    <property type="match status" value="1"/>
</dbReference>
<dbReference type="GO" id="GO:0015840">
    <property type="term" value="P:urea transport"/>
    <property type="evidence" value="ECO:0007669"/>
    <property type="project" value="EnsemblFungi"/>
</dbReference>
<dbReference type="GO" id="GO:0009410">
    <property type="term" value="P:response to xenobiotic stimulus"/>
    <property type="evidence" value="ECO:0007669"/>
    <property type="project" value="EnsemblFungi"/>
</dbReference>
<evidence type="ECO:0008006" key="5">
    <source>
        <dbReference type="Google" id="ProtNLM"/>
    </source>
</evidence>
<gene>
    <name evidence="3" type="ORF">CLUG_00616</name>
</gene>
<accession>C4XXE3</accession>
<dbReference type="VEuPathDB" id="FungiDB:CLUG_00616"/>
<dbReference type="GO" id="GO:1904262">
    <property type="term" value="P:negative regulation of TORC1 signaling"/>
    <property type="evidence" value="ECO:0007669"/>
    <property type="project" value="EnsemblFungi"/>
</dbReference>
<sequence length="681" mass="76731">MMFIRLMHSEKATVVIVRDSLVARITACRAVDRGSIPRRGAFFLTWRFSLLVLNARPFFFAIPMDADEGFVPILGIFYAIFHPTEGTKIVHQVPEGSITSFSSATIVDPANVLFNFDTVKNYIIPKPQLCNKFVSFKVNRFKVLGYPVNIESVRYSRNSFSFNFGFVFPYNSDVTPYESAIRRMGKMFRVLEEQSFLLSKLGEDQLLVSDPDKESDSARLRYAPGHEKFRKFSLSSIGSLIHQIYQDLNNYSECCIPIDSANSVDIKLFPILPPPVNLKAFQVPILQVKLHSLIDVNWDPTMVKILPYINGLNSVKRISELADADYLLTKQCIQHLMHYQCITMVDIFQFSNIYAPTNNIGDFLKPNGMAEDCQAYVISTSDWSAQSSNPLTPRTPITPLTPGLLGKSVKDSENSDSANSSYFVHKNIASSTSPLTKYSLGRSGPGGTVWRQTIHVPSKATLFYLYRSLNQGQTIKEWYIQHQKALKNIDVRRFINFGVVRGITYRVHSYPILHSLTKSLENGDEKVSDLDELVTQYEKKMEINKRRTQSSATDPREAGLLKTTINETNLKTGKKTRTVSFNYNVDRYSRDSDEDVDESVFISDSESSMSGVSDSDAGVALADVGESDSDDDSDEKADLVKLSKLVRGVQHTDCICTELQKSRIEVESLLDRLGPHFIINS</sequence>
<dbReference type="PANTHER" id="PTHR12991">
    <property type="entry name" value="NITROGEN PERMEASE REGULATOR 2/TUMOR SUPPRESSOR CANDIDATE 4"/>
    <property type="match status" value="1"/>
</dbReference>
<dbReference type="Pfam" id="PF06218">
    <property type="entry name" value="NPR2"/>
    <property type="match status" value="1"/>
</dbReference>
<proteinExistence type="inferred from homology"/>
<dbReference type="GO" id="GO:0010508">
    <property type="term" value="P:positive regulation of autophagy"/>
    <property type="evidence" value="ECO:0007669"/>
    <property type="project" value="EnsemblFungi"/>
</dbReference>
<dbReference type="HOGENOM" id="CLU_014995_3_0_1"/>
<dbReference type="InterPro" id="IPR009348">
    <property type="entry name" value="NPR2-like"/>
</dbReference>
<dbReference type="GO" id="GO:0034198">
    <property type="term" value="P:cellular response to amino acid starvation"/>
    <property type="evidence" value="ECO:0007669"/>
    <property type="project" value="EnsemblFungi"/>
</dbReference>
<dbReference type="OMA" id="IDVNWDP"/>
<dbReference type="KEGG" id="clu:CLUG_00616"/>
<dbReference type="GO" id="GO:1990130">
    <property type="term" value="C:GATOR1 complex"/>
    <property type="evidence" value="ECO:0007669"/>
    <property type="project" value="EnsemblFungi"/>
</dbReference>
<dbReference type="GO" id="GO:0015824">
    <property type="term" value="P:proline transport"/>
    <property type="evidence" value="ECO:0007669"/>
    <property type="project" value="EnsemblFungi"/>
</dbReference>
<dbReference type="GO" id="GO:0006995">
    <property type="term" value="P:cellular response to nitrogen starvation"/>
    <property type="evidence" value="ECO:0007669"/>
    <property type="project" value="EnsemblFungi"/>
</dbReference>
<dbReference type="GO" id="GO:2000785">
    <property type="term" value="P:regulation of autophagosome assembly"/>
    <property type="evidence" value="ECO:0007669"/>
    <property type="project" value="EnsemblFungi"/>
</dbReference>
<dbReference type="FunCoup" id="C4XXE3">
    <property type="interactions" value="203"/>
</dbReference>
<dbReference type="AlphaFoldDB" id="C4XXE3"/>
<dbReference type="GeneID" id="8500549"/>
<protein>
    <recommendedName>
        <fullName evidence="5">Nitrogen permease regulator</fullName>
    </recommendedName>
</protein>
<organism evidence="3 4">
    <name type="scientific">Clavispora lusitaniae (strain ATCC 42720)</name>
    <name type="common">Yeast</name>
    <name type="synonym">Candida lusitaniae</name>
    <dbReference type="NCBI Taxonomy" id="306902"/>
    <lineage>
        <taxon>Eukaryota</taxon>
        <taxon>Fungi</taxon>
        <taxon>Dikarya</taxon>
        <taxon>Ascomycota</taxon>
        <taxon>Saccharomycotina</taxon>
        <taxon>Pichiomycetes</taxon>
        <taxon>Metschnikowiaceae</taxon>
        <taxon>Clavispora</taxon>
    </lineage>
</organism>
<comment type="similarity">
    <text evidence="1">Belongs to the NPR2 family.</text>
</comment>
<reference evidence="3 4" key="1">
    <citation type="journal article" date="2009" name="Nature">
        <title>Evolution of pathogenicity and sexual reproduction in eight Candida genomes.</title>
        <authorList>
            <person name="Butler G."/>
            <person name="Rasmussen M.D."/>
            <person name="Lin M.F."/>
            <person name="Santos M.A."/>
            <person name="Sakthikumar S."/>
            <person name="Munro C.A."/>
            <person name="Rheinbay E."/>
            <person name="Grabherr M."/>
            <person name="Forche A."/>
            <person name="Reedy J.L."/>
            <person name="Agrafioti I."/>
            <person name="Arnaud M.B."/>
            <person name="Bates S."/>
            <person name="Brown A.J."/>
            <person name="Brunke S."/>
            <person name="Costanzo M.C."/>
            <person name="Fitzpatrick D.A."/>
            <person name="de Groot P.W."/>
            <person name="Harris D."/>
            <person name="Hoyer L.L."/>
            <person name="Hube B."/>
            <person name="Klis F.M."/>
            <person name="Kodira C."/>
            <person name="Lennard N."/>
            <person name="Logue M.E."/>
            <person name="Martin R."/>
            <person name="Neiman A.M."/>
            <person name="Nikolaou E."/>
            <person name="Quail M.A."/>
            <person name="Quinn J."/>
            <person name="Santos M.C."/>
            <person name="Schmitzberger F.F."/>
            <person name="Sherlock G."/>
            <person name="Shah P."/>
            <person name="Silverstein K.A."/>
            <person name="Skrzypek M.S."/>
            <person name="Soll D."/>
            <person name="Staggs R."/>
            <person name="Stansfield I."/>
            <person name="Stumpf M.P."/>
            <person name="Sudbery P.E."/>
            <person name="Srikantha T."/>
            <person name="Zeng Q."/>
            <person name="Berman J."/>
            <person name="Berriman M."/>
            <person name="Heitman J."/>
            <person name="Gow N.A."/>
            <person name="Lorenz M.C."/>
            <person name="Birren B.W."/>
            <person name="Kellis M."/>
            <person name="Cuomo C.A."/>
        </authorList>
    </citation>
    <scope>NUCLEOTIDE SEQUENCE [LARGE SCALE GENOMIC DNA]</scope>
    <source>
        <strain evidence="3 4">ATCC 42720</strain>
    </source>
</reference>
<evidence type="ECO:0000313" key="4">
    <source>
        <dbReference type="Proteomes" id="UP000007703"/>
    </source>
</evidence>
<dbReference type="InParanoid" id="C4XXE3"/>
<feature type="region of interest" description="Disordered" evidence="2">
    <location>
        <begin position="596"/>
        <end position="616"/>
    </location>
</feature>
<dbReference type="Proteomes" id="UP000007703">
    <property type="component" value="Unassembled WGS sequence"/>
</dbReference>
<dbReference type="STRING" id="306902.C4XXE3"/>
<evidence type="ECO:0000256" key="2">
    <source>
        <dbReference type="SAM" id="MobiDB-lite"/>
    </source>
</evidence>
<evidence type="ECO:0000256" key="1">
    <source>
        <dbReference type="ARBA" id="ARBA00008433"/>
    </source>
</evidence>
<evidence type="ECO:0000313" key="3">
    <source>
        <dbReference type="EMBL" id="EEQ36493.1"/>
    </source>
</evidence>
<dbReference type="GO" id="GO:0005774">
    <property type="term" value="C:vacuolar membrane"/>
    <property type="evidence" value="ECO:0007669"/>
    <property type="project" value="TreeGrafter"/>
</dbReference>
<name>C4XXE3_CLAL4</name>
<feature type="compositionally biased region" description="Low complexity" evidence="2">
    <location>
        <begin position="599"/>
        <end position="616"/>
    </location>
</feature>
<dbReference type="EMBL" id="CH408076">
    <property type="protein sequence ID" value="EEQ36493.1"/>
    <property type="molecule type" value="Genomic_DNA"/>
</dbReference>